<accession>I1I6D1</accession>
<feature type="region of interest" description="Disordered" evidence="6">
    <location>
        <begin position="278"/>
        <end position="412"/>
    </location>
</feature>
<feature type="compositionally biased region" description="Basic and acidic residues" evidence="6">
    <location>
        <begin position="370"/>
        <end position="386"/>
    </location>
</feature>
<feature type="compositionally biased region" description="Polar residues" evidence="6">
    <location>
        <begin position="818"/>
        <end position="831"/>
    </location>
</feature>
<reference evidence="8 9" key="1">
    <citation type="journal article" date="2010" name="Nature">
        <title>Genome sequencing and analysis of the model grass Brachypodium distachyon.</title>
        <authorList>
            <consortium name="International Brachypodium Initiative"/>
        </authorList>
    </citation>
    <scope>NUCLEOTIDE SEQUENCE [LARGE SCALE GENOMIC DNA]</scope>
    <source>
        <strain evidence="8">Bd21</strain>
        <strain evidence="9">cv. Bd21</strain>
    </source>
</reference>
<dbReference type="GeneID" id="100844587"/>
<feature type="compositionally biased region" description="Basic and acidic residues" evidence="6">
    <location>
        <begin position="238"/>
        <end position="253"/>
    </location>
</feature>
<evidence type="ECO:0000313" key="9">
    <source>
        <dbReference type="EnsemblPlants" id="KQJ97895"/>
    </source>
</evidence>
<protein>
    <recommendedName>
        <fullName evidence="7">AIPP2-like SPOC-like domain-containing protein</fullName>
    </recommendedName>
</protein>
<evidence type="ECO:0000313" key="10">
    <source>
        <dbReference type="Proteomes" id="UP000008810"/>
    </source>
</evidence>
<feature type="compositionally biased region" description="Polar residues" evidence="6">
    <location>
        <begin position="295"/>
        <end position="305"/>
    </location>
</feature>
<evidence type="ECO:0000256" key="6">
    <source>
        <dbReference type="SAM" id="MobiDB-lite"/>
    </source>
</evidence>
<feature type="compositionally biased region" description="Basic and acidic residues" evidence="6">
    <location>
        <begin position="1"/>
        <end position="29"/>
    </location>
</feature>
<dbReference type="Gene3D" id="3.30.40.10">
    <property type="entry name" value="Zinc/RING finger domain, C3HC4 (zinc finger)"/>
    <property type="match status" value="1"/>
</dbReference>
<name>I1I6D1_BRADI</name>
<dbReference type="InterPro" id="IPR056280">
    <property type="entry name" value="AIPP2-like_SPOC"/>
</dbReference>
<dbReference type="InterPro" id="IPR049914">
    <property type="entry name" value="PHD1-3/5-6"/>
</dbReference>
<dbReference type="RefSeq" id="XP_010235020.1">
    <property type="nucleotide sequence ID" value="XM_010236718.3"/>
</dbReference>
<feature type="region of interest" description="Disordered" evidence="6">
    <location>
        <begin position="479"/>
        <end position="509"/>
    </location>
</feature>
<dbReference type="Proteomes" id="UP000008810">
    <property type="component" value="Chromosome 3"/>
</dbReference>
<dbReference type="KEGG" id="bdi:100844587"/>
<dbReference type="STRING" id="15368.I1I6D1"/>
<sequence length="1539" mass="166910">MRAPQERTMRDLYDRTRHKDLALPEESAKERRRGGAGRAEGSEQREVAPKIEDNPTVTKRPVPSDSPRVKAESGNCNVCSAPCSSCLHRSLTPVDSNMDCGSSQTCCARSESKNSLLVRTGKGLHAKGVENDDEFSATSSHASYSENGGNKAMARSSVAADSEVDMPAKRRRLLNHDPRSPREDCHDDSNSCVTGTSAGNKVLLDRKDKLSTSASSRDLSVKDYKDKNISGHNGLRNSRAEESTHEKRSDVHITHPSSSDRSVPADSPSFLIKKLLRNSSASASQGSSPKRPSQGLGNSQDNLVQQPHDKVPLLDNNVDHSLGGKSNLSVIGGDKHGMLTSCSTSNRNKIKAGSSSKDLESGTPCLRNGSQEHADTESDDVAKRNDNVQQDQNEDLSTDMSSGRELNTQNDVMTDCGNSESLIDVNVCDICGDVGREYFLATCTRCLEGAEHTYCMRVKLEKVPEGEWLCEECQLNEDQNKTRSNHGASSVDILDGKNPNSESTSKPKTLQVAVSNVEAQQLACAPPKAVHLSGNSQKLQSVATDPEGRQVKCTAPTAERLDAKNKNSLGMANRKRLQVLTSDMEARPPTCGTPTAGRLGKKNESSEVLLNCKKLRIATNMESPLPSEGLLSPPKSCKRHAENTSSSNPRLFKTESPRKHDVFSRQNSFKKSNKGDFKSPNNVPVRGIQAVKSSASLSRSYSLGSMANVKAPVPSPSPRGSLSKQLSFNKSISEPKVKQLVEGVPSKLKPAKHSSIDLGEKGTMRKLVNSGSFKREGSVCKDSSSFKQKQSFLLSQDEKPRMLKPMNDRSFLERRASFNLQKPNIPSSPRTDCSIKSGDRKIDQDSPRPGPSILKTSKKPGNIEKKQSSVFSKSEKRAIAVHSTSTGAVSAKDACTVKTSEPPVPLENVNKGSINDCAGEASFILLTNDSEMPTKPEALSTPLAAASESDLQDIVPRAIALEDLTPNVGQFQQKSFETTANKSSQSSEAVQASEGILLQSPHGLSVAQKLCAPDNKLSEPSLKHQDSFDQMPTPGNLCTALVIPEQTYIWQGFFEVSRPGNASEVYDGFQAHLSTCASPKALEVVKQLPQRIQLVEVPRCSSWPQQFKEAQPSEDNIALFFFAKDVESYERVYTKLLEKMLVGDLSLTANISGFELLILSSDMLPEKIQRWNGLLYFWGVFYARKANRPAELLVRVTDPCPLESTAGPCDKLVCSPKVPQSLCIDLNQCPGDELYDAPISLGSETENSGATEDYSTLFGSKHEVANLDTCGIYHQDTAVTKKIMLGSASAVVCESYIPSSSGGCNMKPYYPNDMIGVMGTAGRDNMEEEEDFNPNEAPCYVERHAGASRSISDNILLEKQALTSSTEVSLRHPSESTLKVDFILRDSESSYKRQKTSSGDKQMPSKCLSKIQSLPAGWCTPLDDTQYTHSCLADLGSTTKTISDHIVHVLSSDDEDSPEPSTGMNKASLKAEEGSSPLLSLSLSTVAKPHNLGGSERGDDQSLSLSLGLPLPGVAEGNQALEIKQFLPEKPGINTSFLL</sequence>
<dbReference type="OrthoDB" id="787137at2759"/>
<evidence type="ECO:0000256" key="3">
    <source>
        <dbReference type="ARBA" id="ARBA00022833"/>
    </source>
</evidence>
<keyword evidence="10" id="KW-1185">Reference proteome</keyword>
<keyword evidence="5" id="KW-0804">Transcription</keyword>
<dbReference type="GO" id="GO:0034244">
    <property type="term" value="P:negative regulation of transcription elongation by RNA polymerase II"/>
    <property type="evidence" value="ECO:0007669"/>
    <property type="project" value="InterPro"/>
</dbReference>
<organism evidence="8">
    <name type="scientific">Brachypodium distachyon</name>
    <name type="common">Purple false brome</name>
    <name type="synonym">Trachynia distachya</name>
    <dbReference type="NCBI Taxonomy" id="15368"/>
    <lineage>
        <taxon>Eukaryota</taxon>
        <taxon>Viridiplantae</taxon>
        <taxon>Streptophyta</taxon>
        <taxon>Embryophyta</taxon>
        <taxon>Tracheophyta</taxon>
        <taxon>Spermatophyta</taxon>
        <taxon>Magnoliopsida</taxon>
        <taxon>Liliopsida</taxon>
        <taxon>Poales</taxon>
        <taxon>Poaceae</taxon>
        <taxon>BOP clade</taxon>
        <taxon>Pooideae</taxon>
        <taxon>Stipodae</taxon>
        <taxon>Brachypodieae</taxon>
        <taxon>Brachypodium</taxon>
    </lineage>
</organism>
<feature type="region of interest" description="Disordered" evidence="6">
    <location>
        <begin position="1450"/>
        <end position="1471"/>
    </location>
</feature>
<feature type="region of interest" description="Disordered" evidence="6">
    <location>
        <begin position="1"/>
        <end position="74"/>
    </location>
</feature>
<feature type="compositionally biased region" description="Low complexity" evidence="6">
    <location>
        <begin position="279"/>
        <end position="288"/>
    </location>
</feature>
<reference evidence="8" key="2">
    <citation type="submission" date="2017-06" db="EMBL/GenBank/DDBJ databases">
        <title>WGS assembly of Brachypodium distachyon.</title>
        <authorList>
            <consortium name="The International Brachypodium Initiative"/>
            <person name="Lucas S."/>
            <person name="Harmon-Smith M."/>
            <person name="Lail K."/>
            <person name="Tice H."/>
            <person name="Grimwood J."/>
            <person name="Bruce D."/>
            <person name="Barry K."/>
            <person name="Shu S."/>
            <person name="Lindquist E."/>
            <person name="Wang M."/>
            <person name="Pitluck S."/>
            <person name="Vogel J.P."/>
            <person name="Garvin D.F."/>
            <person name="Mockler T.C."/>
            <person name="Schmutz J."/>
            <person name="Rokhsar D."/>
            <person name="Bevan M.W."/>
        </authorList>
    </citation>
    <scope>NUCLEOTIDE SEQUENCE</scope>
    <source>
        <strain evidence="8">Bd21</strain>
    </source>
</reference>
<dbReference type="SUPFAM" id="SSF57903">
    <property type="entry name" value="FYVE/PHD zinc finger"/>
    <property type="match status" value="1"/>
</dbReference>
<dbReference type="eggNOG" id="ENOG502QR3S">
    <property type="taxonomic scope" value="Eukaryota"/>
</dbReference>
<keyword evidence="4" id="KW-0805">Transcription regulation</keyword>
<dbReference type="PANTHER" id="PTHR33304">
    <property type="match status" value="1"/>
</dbReference>
<feature type="compositionally biased region" description="Low complexity" evidence="6">
    <location>
        <begin position="623"/>
        <end position="635"/>
    </location>
</feature>
<evidence type="ECO:0000256" key="1">
    <source>
        <dbReference type="ARBA" id="ARBA00022723"/>
    </source>
</evidence>
<dbReference type="HOGENOM" id="CLU_254070_0_0_1"/>
<dbReference type="Pfam" id="PF23121">
    <property type="entry name" value="SPOC_AIPP2"/>
    <property type="match status" value="1"/>
</dbReference>
<dbReference type="OMA" id="AGRDNME"/>
<proteinExistence type="predicted"/>
<feature type="region of interest" description="Disordered" evidence="6">
    <location>
        <begin position="817"/>
        <end position="885"/>
    </location>
</feature>
<feature type="compositionally biased region" description="Basic and acidic residues" evidence="6">
    <location>
        <begin position="652"/>
        <end position="663"/>
    </location>
</feature>
<dbReference type="EnsemblPlants" id="KQJ97895">
    <property type="protein sequence ID" value="KQJ97895"/>
    <property type="gene ID" value="BRADI_3g34000v3"/>
</dbReference>
<gene>
    <name evidence="9" type="primary">LOC100844587</name>
    <name evidence="8" type="ORF">BRADI_3g34000v3</name>
</gene>
<keyword evidence="1" id="KW-0479">Metal-binding</keyword>
<feature type="compositionally biased region" description="Basic and acidic residues" evidence="6">
    <location>
        <begin position="174"/>
        <end position="189"/>
    </location>
</feature>
<evidence type="ECO:0000256" key="5">
    <source>
        <dbReference type="ARBA" id="ARBA00023163"/>
    </source>
</evidence>
<evidence type="ECO:0000256" key="4">
    <source>
        <dbReference type="ARBA" id="ARBA00023015"/>
    </source>
</evidence>
<dbReference type="InterPro" id="IPR013083">
    <property type="entry name" value="Znf_RING/FYVE/PHD"/>
</dbReference>
<feature type="compositionally biased region" description="Polar residues" evidence="6">
    <location>
        <begin position="136"/>
        <end position="148"/>
    </location>
</feature>
<feature type="compositionally biased region" description="Basic and acidic residues" evidence="6">
    <location>
        <begin position="861"/>
        <end position="878"/>
    </location>
</feature>
<keyword evidence="2" id="KW-0863">Zinc-finger</keyword>
<dbReference type="EMBL" id="CM000882">
    <property type="protein sequence ID" value="KQJ97895.1"/>
    <property type="molecule type" value="Genomic_DNA"/>
</dbReference>
<reference evidence="9" key="3">
    <citation type="submission" date="2018-08" db="UniProtKB">
        <authorList>
            <consortium name="EnsemblPlants"/>
        </authorList>
    </citation>
    <scope>IDENTIFICATION</scope>
    <source>
        <strain evidence="9">cv. Bd21</strain>
    </source>
</reference>
<feature type="compositionally biased region" description="Basic and acidic residues" evidence="6">
    <location>
        <begin position="219"/>
        <end position="229"/>
    </location>
</feature>
<feature type="domain" description="AIPP2-like SPOC-like" evidence="7">
    <location>
        <begin position="1050"/>
        <end position="1181"/>
    </location>
</feature>
<feature type="compositionally biased region" description="Polar residues" evidence="6">
    <location>
        <begin position="398"/>
        <end position="412"/>
    </location>
</feature>
<feature type="region of interest" description="Disordered" evidence="6">
    <location>
        <begin position="132"/>
        <end position="192"/>
    </location>
</feature>
<keyword evidence="3" id="KW-0862">Zinc</keyword>
<feature type="compositionally biased region" description="Basic and acidic residues" evidence="6">
    <location>
        <begin position="40"/>
        <end position="53"/>
    </location>
</feature>
<dbReference type="PANTHER" id="PTHR33304:SF9">
    <property type="entry name" value="RING_FYVE_PHD ZINC FINGER SUPERFAMILY PROTEIN"/>
    <property type="match status" value="1"/>
</dbReference>
<evidence type="ECO:0000313" key="8">
    <source>
        <dbReference type="EMBL" id="KQJ97895.1"/>
    </source>
</evidence>
<dbReference type="Gramene" id="KQJ97895">
    <property type="protein sequence ID" value="KQJ97895"/>
    <property type="gene ID" value="BRADI_3g34000v3"/>
</dbReference>
<feature type="compositionally biased region" description="Basic and acidic residues" evidence="6">
    <location>
        <begin position="837"/>
        <end position="846"/>
    </location>
</feature>
<feature type="compositionally biased region" description="Polar residues" evidence="6">
    <location>
        <begin position="498"/>
        <end position="509"/>
    </location>
</feature>
<dbReference type="GO" id="GO:0008270">
    <property type="term" value="F:zinc ion binding"/>
    <property type="evidence" value="ECO:0007669"/>
    <property type="project" value="UniProtKB-KW"/>
</dbReference>
<dbReference type="GO" id="GO:0140566">
    <property type="term" value="F:histone reader activity"/>
    <property type="evidence" value="ECO:0007669"/>
    <property type="project" value="InterPro"/>
</dbReference>
<dbReference type="InterPro" id="IPR011011">
    <property type="entry name" value="Znf_FYVE_PHD"/>
</dbReference>
<feature type="region of interest" description="Disordered" evidence="6">
    <location>
        <begin position="208"/>
        <end position="266"/>
    </location>
</feature>
<evidence type="ECO:0000259" key="7">
    <source>
        <dbReference type="Pfam" id="PF23121"/>
    </source>
</evidence>
<evidence type="ECO:0000256" key="2">
    <source>
        <dbReference type="ARBA" id="ARBA00022771"/>
    </source>
</evidence>
<feature type="region of interest" description="Disordered" evidence="6">
    <location>
        <begin position="623"/>
        <end position="684"/>
    </location>
</feature>